<evidence type="ECO:0000256" key="2">
    <source>
        <dbReference type="ARBA" id="ARBA00007868"/>
    </source>
</evidence>
<dbReference type="SUPFAM" id="SSF53756">
    <property type="entry name" value="UDP-Glycosyltransferase/glycogen phosphorylase"/>
    <property type="match status" value="1"/>
</dbReference>
<keyword evidence="13" id="KW-1185">Reference proteome</keyword>
<protein>
    <recommendedName>
        <fullName evidence="4 11">Lipid-A-disaccharide synthase</fullName>
        <ecNumber evidence="3 11">2.4.1.182</ecNumber>
    </recommendedName>
</protein>
<evidence type="ECO:0000256" key="9">
    <source>
        <dbReference type="ARBA" id="ARBA00023098"/>
    </source>
</evidence>
<keyword evidence="7 11" id="KW-0328">Glycosyltransferase</keyword>
<dbReference type="HAMAP" id="MF_00392">
    <property type="entry name" value="LpxB"/>
    <property type="match status" value="1"/>
</dbReference>
<dbReference type="GO" id="GO:0009245">
    <property type="term" value="P:lipid A biosynthetic process"/>
    <property type="evidence" value="ECO:0007669"/>
    <property type="project" value="UniProtKB-UniRule"/>
</dbReference>
<evidence type="ECO:0000313" key="12">
    <source>
        <dbReference type="EMBL" id="GAO97987.1"/>
    </source>
</evidence>
<sequence length="376" mass="42404">MDMIHVYLIAGEASGDQVGGRLMQALQRKSDVTFSGIGGMHMEQQGLRSLFPMSDLSIMGIFEVLPHIPHLLKRLGETEHDILKKRPDVVVTIDSPGFNFRIAKRLKKKGFPVIHYTAPTVWAWRPGRAKKAAKLLTHLLTLFPFEPPYFEKEGLFTTFVGHPLIEMDISPQRREGFRQRYGYTEEQPLLCLLPGSRQKEVDKLLPLFVESLRLLRSHLPDLNILLPVVPHLESSIRDRLKDSALPIRIISDPQEKIAAMAASNIALAASGTVALELALTQTPTVIAYKINPLTAWVMRRLILTPYVCLVNILLNQRVVPELLQENCTTENIVENILKEMQGTQQEKLKEIRALISPLKGMPSDTAADQILRLVKR</sequence>
<dbReference type="Proteomes" id="UP000036771">
    <property type="component" value="Unassembled WGS sequence"/>
</dbReference>
<dbReference type="PANTHER" id="PTHR30372">
    <property type="entry name" value="LIPID-A-DISACCHARIDE SYNTHASE"/>
    <property type="match status" value="1"/>
</dbReference>
<evidence type="ECO:0000256" key="6">
    <source>
        <dbReference type="ARBA" id="ARBA00022556"/>
    </source>
</evidence>
<comment type="pathway">
    <text evidence="11">Bacterial outer membrane biogenesis; LPS lipid A biosynthesis.</text>
</comment>
<keyword evidence="9 11" id="KW-0443">Lipid metabolism</keyword>
<dbReference type="OrthoDB" id="9801642at2"/>
<dbReference type="EC" id="2.4.1.182" evidence="3 11"/>
<gene>
    <name evidence="12" type="primary">lpxB_1</name>
    <name evidence="11" type="synonym">lpxB</name>
    <name evidence="12" type="ORF">Cva_00630</name>
</gene>
<keyword evidence="6 11" id="KW-0441">Lipid A biosynthesis</keyword>
<evidence type="ECO:0000256" key="5">
    <source>
        <dbReference type="ARBA" id="ARBA00022516"/>
    </source>
</evidence>
<dbReference type="PANTHER" id="PTHR30372:SF4">
    <property type="entry name" value="LIPID-A-DISACCHARIDE SYNTHASE, MITOCHONDRIAL-RELATED"/>
    <property type="match status" value="1"/>
</dbReference>
<dbReference type="GO" id="GO:0005543">
    <property type="term" value="F:phospholipid binding"/>
    <property type="evidence" value="ECO:0007669"/>
    <property type="project" value="TreeGrafter"/>
</dbReference>
<comment type="catalytic activity">
    <reaction evidence="10 11">
        <text>a lipid X + a UDP-2-N,3-O-bis[(3R)-3-hydroxyacyl]-alpha-D-glucosamine = a lipid A disaccharide + UDP + H(+)</text>
        <dbReference type="Rhea" id="RHEA:67828"/>
        <dbReference type="ChEBI" id="CHEBI:15378"/>
        <dbReference type="ChEBI" id="CHEBI:58223"/>
        <dbReference type="ChEBI" id="CHEBI:137748"/>
        <dbReference type="ChEBI" id="CHEBI:176338"/>
        <dbReference type="ChEBI" id="CHEBI:176343"/>
        <dbReference type="EC" id="2.4.1.182"/>
    </reaction>
</comment>
<dbReference type="EMBL" id="BBVC01000022">
    <property type="protein sequence ID" value="GAO97987.1"/>
    <property type="molecule type" value="Genomic_DNA"/>
</dbReference>
<keyword evidence="5 11" id="KW-0444">Lipid biosynthesis</keyword>
<evidence type="ECO:0000313" key="13">
    <source>
        <dbReference type="Proteomes" id="UP000036771"/>
    </source>
</evidence>
<dbReference type="NCBIfam" id="TIGR00215">
    <property type="entry name" value="lpxB"/>
    <property type="match status" value="1"/>
</dbReference>
<evidence type="ECO:0000256" key="11">
    <source>
        <dbReference type="HAMAP-Rule" id="MF_00392"/>
    </source>
</evidence>
<dbReference type="AlphaFoldDB" id="A0A0K8MBZ7"/>
<dbReference type="GO" id="GO:0016020">
    <property type="term" value="C:membrane"/>
    <property type="evidence" value="ECO:0007669"/>
    <property type="project" value="GOC"/>
</dbReference>
<evidence type="ECO:0000256" key="8">
    <source>
        <dbReference type="ARBA" id="ARBA00022679"/>
    </source>
</evidence>
<keyword evidence="8 11" id="KW-0808">Transferase</keyword>
<evidence type="ECO:0000256" key="4">
    <source>
        <dbReference type="ARBA" id="ARBA00020902"/>
    </source>
</evidence>
<evidence type="ECO:0000256" key="10">
    <source>
        <dbReference type="ARBA" id="ARBA00048975"/>
    </source>
</evidence>
<accession>A0A0K8MBZ7</accession>
<organism evidence="12 13">
    <name type="scientific">Caedimonas varicaedens</name>
    <dbReference type="NCBI Taxonomy" id="1629334"/>
    <lineage>
        <taxon>Bacteria</taxon>
        <taxon>Pseudomonadati</taxon>
        <taxon>Pseudomonadota</taxon>
        <taxon>Alphaproteobacteria</taxon>
        <taxon>Holosporales</taxon>
        <taxon>Caedimonadaceae</taxon>
        <taxon>Caedimonas</taxon>
    </lineage>
</organism>
<dbReference type="UniPathway" id="UPA00973"/>
<evidence type="ECO:0000256" key="3">
    <source>
        <dbReference type="ARBA" id="ARBA00012687"/>
    </source>
</evidence>
<proteinExistence type="inferred from homology"/>
<evidence type="ECO:0000256" key="7">
    <source>
        <dbReference type="ARBA" id="ARBA00022676"/>
    </source>
</evidence>
<dbReference type="STRING" id="1629334.Cva_00630"/>
<dbReference type="GO" id="GO:0008915">
    <property type="term" value="F:lipid-A-disaccharide synthase activity"/>
    <property type="evidence" value="ECO:0007669"/>
    <property type="project" value="UniProtKB-UniRule"/>
</dbReference>
<reference evidence="12 13" key="1">
    <citation type="submission" date="2015-03" db="EMBL/GenBank/DDBJ databases">
        <title>Caedibacter varicaedens, whole genome shotgun sequence.</title>
        <authorList>
            <person name="Suzuki H."/>
            <person name="Dapper A.L."/>
            <person name="Gibson A.K."/>
            <person name="Jackson C."/>
            <person name="Lee H."/>
            <person name="Pejaver V.R."/>
            <person name="Doak T."/>
            <person name="Lynch M."/>
        </authorList>
    </citation>
    <scope>NUCLEOTIDE SEQUENCE [LARGE SCALE GENOMIC DNA]</scope>
</reference>
<name>A0A0K8MBZ7_9PROT</name>
<comment type="similarity">
    <text evidence="2 11">Belongs to the LpxB family.</text>
</comment>
<dbReference type="InterPro" id="IPR003835">
    <property type="entry name" value="Glyco_trans_19"/>
</dbReference>
<evidence type="ECO:0000256" key="1">
    <source>
        <dbReference type="ARBA" id="ARBA00002056"/>
    </source>
</evidence>
<comment type="function">
    <text evidence="1 11">Condensation of UDP-2,3-diacylglucosamine and 2,3-diacylglucosamine-1-phosphate to form lipid A disaccharide, a precursor of lipid A, a phosphorylated glycolipid that anchors the lipopolysaccharide to the outer membrane of the cell.</text>
</comment>
<comment type="caution">
    <text evidence="12">The sequence shown here is derived from an EMBL/GenBank/DDBJ whole genome shotgun (WGS) entry which is preliminary data.</text>
</comment>
<dbReference type="Pfam" id="PF02684">
    <property type="entry name" value="LpxB"/>
    <property type="match status" value="1"/>
</dbReference>